<gene>
    <name evidence="2" type="ORF">M123_1897</name>
</gene>
<organism evidence="2 3">
    <name type="scientific">Bacteroides fragilis str. 3976T8</name>
    <dbReference type="NCBI Taxonomy" id="1339314"/>
    <lineage>
        <taxon>Bacteria</taxon>
        <taxon>Pseudomonadati</taxon>
        <taxon>Bacteroidota</taxon>
        <taxon>Bacteroidia</taxon>
        <taxon>Bacteroidales</taxon>
        <taxon>Bacteroidaceae</taxon>
        <taxon>Bacteroides</taxon>
    </lineage>
</organism>
<protein>
    <recommendedName>
        <fullName evidence="4">Transmembrane protein</fullName>
    </recommendedName>
</protein>
<keyword evidence="1" id="KW-0472">Membrane</keyword>
<reference evidence="2 3" key="1">
    <citation type="submission" date="2014-02" db="EMBL/GenBank/DDBJ databases">
        <authorList>
            <person name="Sears C."/>
            <person name="Carroll K."/>
            <person name="Sack B.R."/>
            <person name="Qadri F."/>
            <person name="Myers L.L."/>
            <person name="Chung G.-T."/>
            <person name="Escheverria P."/>
            <person name="Fraser C.M."/>
            <person name="Sadzewicz L."/>
            <person name="Shefchek K.A."/>
            <person name="Tallon L."/>
            <person name="Das S.P."/>
            <person name="Daugherty S."/>
            <person name="Mongodin E.F."/>
        </authorList>
    </citation>
    <scope>NUCLEOTIDE SEQUENCE [LARGE SCALE GENOMIC DNA]</scope>
    <source>
        <strain evidence="2 3">3976T8</strain>
    </source>
</reference>
<evidence type="ECO:0000256" key="1">
    <source>
        <dbReference type="SAM" id="Phobius"/>
    </source>
</evidence>
<keyword evidence="1" id="KW-0812">Transmembrane</keyword>
<comment type="caution">
    <text evidence="2">The sequence shown here is derived from an EMBL/GenBank/DDBJ whole genome shotgun (WGS) entry which is preliminary data.</text>
</comment>
<keyword evidence="1" id="KW-1133">Transmembrane helix</keyword>
<name>A0A016CQN6_BACFG</name>
<feature type="transmembrane region" description="Helical" evidence="1">
    <location>
        <begin position="26"/>
        <end position="43"/>
    </location>
</feature>
<evidence type="ECO:0000313" key="3">
    <source>
        <dbReference type="Proteomes" id="UP000020938"/>
    </source>
</evidence>
<evidence type="ECO:0008006" key="4">
    <source>
        <dbReference type="Google" id="ProtNLM"/>
    </source>
</evidence>
<dbReference type="PATRIC" id="fig|1339314.3.peg.2108"/>
<sequence length="197" mass="22640">MFLFCVDLFNVVSVLCAFCCLYCNMYFVFVSFCILLMLIYGLFSGFPVSRAGKTNSIAGKIYNLTIVRFLLRPFIESISQSLLIKDAAGMYSYIPKQAQVRIRFMSFYNVYTFLICHMGREMSFFTLSGLFRDPVMRYSVVSMPSWGSRIRCFLPLAGEKEREVILQESSIPSVKNRYCTFAAPRKGEVLQKCNADF</sequence>
<proteinExistence type="predicted"/>
<evidence type="ECO:0000313" key="2">
    <source>
        <dbReference type="EMBL" id="EXZ73689.1"/>
    </source>
</evidence>
<accession>A0A016CQN6</accession>
<dbReference type="EMBL" id="JGDS01000049">
    <property type="protein sequence ID" value="EXZ73689.1"/>
    <property type="molecule type" value="Genomic_DNA"/>
</dbReference>
<dbReference type="Proteomes" id="UP000020938">
    <property type="component" value="Unassembled WGS sequence"/>
</dbReference>
<dbReference type="AlphaFoldDB" id="A0A016CQN6"/>